<protein>
    <recommendedName>
        <fullName evidence="1">tRNA-uridine 2-sulfurtransferase</fullName>
        <ecNumber evidence="1">2.8.1.13</ecNumber>
    </recommendedName>
</protein>
<dbReference type="Gene3D" id="2.40.30.10">
    <property type="entry name" value="Translation factors"/>
    <property type="match status" value="1"/>
</dbReference>
<reference evidence="4 5" key="1">
    <citation type="journal article" date="2016" name="Nat. Commun.">
        <title>Thousands of microbial genomes shed light on interconnected biogeochemical processes in an aquifer system.</title>
        <authorList>
            <person name="Anantharaman K."/>
            <person name="Brown C.T."/>
            <person name="Hug L.A."/>
            <person name="Sharon I."/>
            <person name="Castelle C.J."/>
            <person name="Probst A.J."/>
            <person name="Thomas B.C."/>
            <person name="Singh A."/>
            <person name="Wilkins M.J."/>
            <person name="Karaoz U."/>
            <person name="Brodie E.L."/>
            <person name="Williams K.H."/>
            <person name="Hubbard S.S."/>
            <person name="Banfield J.F."/>
        </authorList>
    </citation>
    <scope>NUCLEOTIDE SEQUENCE [LARGE SCALE GENOMIC DNA]</scope>
</reference>
<dbReference type="GO" id="GO:0103016">
    <property type="term" value="F:tRNA-uridine 2-sulfurtransferase activity"/>
    <property type="evidence" value="ECO:0007669"/>
    <property type="project" value="UniProtKB-EC"/>
</dbReference>
<dbReference type="Pfam" id="PF03054">
    <property type="entry name" value="tRNA_Me_trans"/>
    <property type="match status" value="1"/>
</dbReference>
<dbReference type="AlphaFoldDB" id="A0A1F6DSX3"/>
<feature type="domain" description="tRNA-specific 2-thiouridylase MnmA-like C-terminal" evidence="3">
    <location>
        <begin position="243"/>
        <end position="309"/>
    </location>
</feature>
<accession>A0A1F6DSX3</accession>
<name>A0A1F6DSX3_9BACT</name>
<proteinExistence type="predicted"/>
<gene>
    <name evidence="4" type="ORF">A3C94_02815</name>
</gene>
<dbReference type="CDD" id="cd01998">
    <property type="entry name" value="MnmA_TRMU-like"/>
    <property type="match status" value="1"/>
</dbReference>
<dbReference type="InterPro" id="IPR014729">
    <property type="entry name" value="Rossmann-like_a/b/a_fold"/>
</dbReference>
<evidence type="ECO:0000256" key="1">
    <source>
        <dbReference type="ARBA" id="ARBA00011949"/>
    </source>
</evidence>
<dbReference type="InterPro" id="IPR046885">
    <property type="entry name" value="MnmA-like_C"/>
</dbReference>
<comment type="caution">
    <text evidence="4">The sequence shown here is derived from an EMBL/GenBank/DDBJ whole genome shotgun (WGS) entry which is preliminary data.</text>
</comment>
<evidence type="ECO:0000259" key="3">
    <source>
        <dbReference type="Pfam" id="PF20258"/>
    </source>
</evidence>
<evidence type="ECO:0000313" key="5">
    <source>
        <dbReference type="Proteomes" id="UP000177232"/>
    </source>
</evidence>
<dbReference type="Proteomes" id="UP000177232">
    <property type="component" value="Unassembled WGS sequence"/>
</dbReference>
<dbReference type="STRING" id="1798496.A3C94_02815"/>
<dbReference type="Gene3D" id="3.40.50.620">
    <property type="entry name" value="HUPs"/>
    <property type="match status" value="1"/>
</dbReference>
<dbReference type="InterPro" id="IPR004506">
    <property type="entry name" value="MnmA-like"/>
</dbReference>
<evidence type="ECO:0000256" key="2">
    <source>
        <dbReference type="ARBA" id="ARBA00051542"/>
    </source>
</evidence>
<dbReference type="PANTHER" id="PTHR11933:SF5">
    <property type="entry name" value="MITOCHONDRIAL TRNA-SPECIFIC 2-THIOURIDYLASE 1"/>
    <property type="match status" value="1"/>
</dbReference>
<sequence>MPNKLAGKRIFVGLSGGVDSAVAVALLKEQGAQVTGVFIKGWYPPWMHCTWAAERRDAMRVAARLHIQFLTFDASVEYKKGVIDYLLAEYRAGRTPNPDVMCNRDVKFGAFYRFAKEQGADAIATGHYRSGEKDQSYFLWAVPRNIVDATLFPVGDMKKENVRAFARRFNLPVAEKKDSQGICFLGSVSIEEFLEKELGSDNPALLHTVGQRVSLPGGPWYVVGKNVEKKEIKISKTRAGGAREIRFIDANWLGEPAQAAEAQYRYRGPRIRGHLEGQTFRCAEPLLETPAPGQSIVFYHDNKLIGGGIMTE</sequence>
<dbReference type="EC" id="2.8.1.13" evidence="1"/>
<dbReference type="Pfam" id="PF20258">
    <property type="entry name" value="tRNA_Me_trans_C"/>
    <property type="match status" value="1"/>
</dbReference>
<evidence type="ECO:0000313" key="4">
    <source>
        <dbReference type="EMBL" id="OGG64555.1"/>
    </source>
</evidence>
<dbReference type="GO" id="GO:0002143">
    <property type="term" value="P:tRNA wobble position uridine thiolation"/>
    <property type="evidence" value="ECO:0007669"/>
    <property type="project" value="TreeGrafter"/>
</dbReference>
<dbReference type="PANTHER" id="PTHR11933">
    <property type="entry name" value="TRNA 5-METHYLAMINOMETHYL-2-THIOURIDYLATE -METHYLTRANSFERASE"/>
    <property type="match status" value="1"/>
</dbReference>
<comment type="catalytic activity">
    <reaction evidence="2">
        <text>S-sulfanyl-L-cysteinyl-[protein] + uridine(34) in tRNA + AH2 + ATP = 2-thiouridine(34) in tRNA + L-cysteinyl-[protein] + A + AMP + diphosphate + H(+)</text>
        <dbReference type="Rhea" id="RHEA:47032"/>
        <dbReference type="Rhea" id="RHEA-COMP:10131"/>
        <dbReference type="Rhea" id="RHEA-COMP:11726"/>
        <dbReference type="Rhea" id="RHEA-COMP:11727"/>
        <dbReference type="Rhea" id="RHEA-COMP:11728"/>
        <dbReference type="ChEBI" id="CHEBI:13193"/>
        <dbReference type="ChEBI" id="CHEBI:15378"/>
        <dbReference type="ChEBI" id="CHEBI:17499"/>
        <dbReference type="ChEBI" id="CHEBI:29950"/>
        <dbReference type="ChEBI" id="CHEBI:30616"/>
        <dbReference type="ChEBI" id="CHEBI:33019"/>
        <dbReference type="ChEBI" id="CHEBI:61963"/>
        <dbReference type="ChEBI" id="CHEBI:65315"/>
        <dbReference type="ChEBI" id="CHEBI:87170"/>
        <dbReference type="ChEBI" id="CHEBI:456215"/>
        <dbReference type="EC" id="2.8.1.13"/>
    </reaction>
</comment>
<dbReference type="SUPFAM" id="SSF52402">
    <property type="entry name" value="Adenine nucleotide alpha hydrolases-like"/>
    <property type="match status" value="1"/>
</dbReference>
<organism evidence="4 5">
    <name type="scientific">Candidatus Kaiserbacteria bacterium RIFCSPHIGHO2_02_FULL_55_17</name>
    <dbReference type="NCBI Taxonomy" id="1798496"/>
    <lineage>
        <taxon>Bacteria</taxon>
        <taxon>Candidatus Kaiseribacteriota</taxon>
    </lineage>
</organism>
<dbReference type="EMBL" id="MFLJ01000018">
    <property type="protein sequence ID" value="OGG64555.1"/>
    <property type="molecule type" value="Genomic_DNA"/>
</dbReference>